<proteinExistence type="predicted"/>
<name>A0ABY7XE27_9BACL</name>
<evidence type="ECO:0000313" key="1">
    <source>
        <dbReference type="EMBL" id="WDI03969.1"/>
    </source>
</evidence>
<organism evidence="1 2">
    <name type="scientific">Paenibacillus urinalis</name>
    <dbReference type="NCBI Taxonomy" id="521520"/>
    <lineage>
        <taxon>Bacteria</taxon>
        <taxon>Bacillati</taxon>
        <taxon>Bacillota</taxon>
        <taxon>Bacilli</taxon>
        <taxon>Bacillales</taxon>
        <taxon>Paenibacillaceae</taxon>
        <taxon>Paenibacillus</taxon>
    </lineage>
</organism>
<evidence type="ECO:0000313" key="2">
    <source>
        <dbReference type="Proteomes" id="UP001221519"/>
    </source>
</evidence>
<reference evidence="1 2" key="1">
    <citation type="submission" date="2023-02" db="EMBL/GenBank/DDBJ databases">
        <title>Pathogen: clinical or host-associated sample.</title>
        <authorList>
            <person name="Hergert J."/>
            <person name="Casey R."/>
            <person name="Wagner J."/>
            <person name="Young E.L."/>
            <person name="Oakeson K.F."/>
        </authorList>
    </citation>
    <scope>NUCLEOTIDE SEQUENCE [LARGE SCALE GENOMIC DNA]</scope>
    <source>
        <strain evidence="1 2">2022CK-00829</strain>
    </source>
</reference>
<protein>
    <recommendedName>
        <fullName evidence="3">DNA helicase</fullName>
    </recommendedName>
</protein>
<dbReference type="EMBL" id="CP118108">
    <property type="protein sequence ID" value="WDI03969.1"/>
    <property type="molecule type" value="Genomic_DNA"/>
</dbReference>
<sequence length="109" mass="12104">MNAIQLNENFRLTADSAQFIVKQRKLVDPTKAPGYKPEENASTPELKERWDDAAYYPLTSAGLTAALDRVRMKSAALSNATTLTELMAALSLCCGYRFQRVNERSLTSS</sequence>
<gene>
    <name evidence="1" type="ORF">PUW25_08475</name>
</gene>
<accession>A0ABY7XE27</accession>
<evidence type="ECO:0008006" key="3">
    <source>
        <dbReference type="Google" id="ProtNLM"/>
    </source>
</evidence>
<keyword evidence="2" id="KW-1185">Reference proteome</keyword>
<dbReference type="Proteomes" id="UP001221519">
    <property type="component" value="Chromosome"/>
</dbReference>
<dbReference type="RefSeq" id="WP_274338580.1">
    <property type="nucleotide sequence ID" value="NZ_CP118108.1"/>
</dbReference>